<accession>A0A2T0LXN2</accession>
<sequence>MLSASTLTCGSSVTIRSVAATPSMTGMCRSISTTSGCRRGFAYRVVAVAHLPHLQAGIGLQQHCATHYLVVNEQYF</sequence>
<organism evidence="1 2">
    <name type="scientific">Nonomuraea fuscirosea</name>
    <dbReference type="NCBI Taxonomy" id="1291556"/>
    <lineage>
        <taxon>Bacteria</taxon>
        <taxon>Bacillati</taxon>
        <taxon>Actinomycetota</taxon>
        <taxon>Actinomycetes</taxon>
        <taxon>Streptosporangiales</taxon>
        <taxon>Streptosporangiaceae</taxon>
        <taxon>Nonomuraea</taxon>
    </lineage>
</organism>
<dbReference type="Proteomes" id="UP000238312">
    <property type="component" value="Unassembled WGS sequence"/>
</dbReference>
<dbReference type="EMBL" id="PVNG01000040">
    <property type="protein sequence ID" value="PRX48757.1"/>
    <property type="molecule type" value="Genomic_DNA"/>
</dbReference>
<comment type="caution">
    <text evidence="1">The sequence shown here is derived from an EMBL/GenBank/DDBJ whole genome shotgun (WGS) entry which is preliminary data.</text>
</comment>
<reference evidence="1 2" key="1">
    <citation type="submission" date="2018-03" db="EMBL/GenBank/DDBJ databases">
        <title>Genomic Encyclopedia of Type Strains, Phase III (KMG-III): the genomes of soil and plant-associated and newly described type strains.</title>
        <authorList>
            <person name="Whitman W."/>
        </authorList>
    </citation>
    <scope>NUCLEOTIDE SEQUENCE [LARGE SCALE GENOMIC DNA]</scope>
    <source>
        <strain evidence="1 2">CGMCC 4.7104</strain>
    </source>
</reference>
<evidence type="ECO:0000313" key="2">
    <source>
        <dbReference type="Proteomes" id="UP000238312"/>
    </source>
</evidence>
<keyword evidence="2" id="KW-1185">Reference proteome</keyword>
<dbReference type="RefSeq" id="WP_281262679.1">
    <property type="nucleotide sequence ID" value="NZ_JBFAIL010000076.1"/>
</dbReference>
<dbReference type="AlphaFoldDB" id="A0A2T0LXN2"/>
<evidence type="ECO:0000313" key="1">
    <source>
        <dbReference type="EMBL" id="PRX48757.1"/>
    </source>
</evidence>
<proteinExistence type="predicted"/>
<gene>
    <name evidence="1" type="ORF">B0I32_1402</name>
</gene>
<protein>
    <submittedName>
        <fullName evidence="1">Uncharacterized protein</fullName>
    </submittedName>
</protein>
<name>A0A2T0LXN2_9ACTN</name>